<sequence precursor="true">MKKSIFKSTGVLTLVILLCLSFISGCSSQKLSGDFNEEEVKKAAENVISLINARDSEGIKALCTVQMKDALTDEVFDKIFETVDEGGNFKKMEEMSIGGATDKSTEEEFAVVVAKAKYEIKTFIFTITFTKQMKLAGLYLK</sequence>
<reference evidence="3" key="1">
    <citation type="submission" date="2011-12" db="EMBL/GenBank/DDBJ databases">
        <title>Complete sequence of Clostridium clariflavum DSM 19732.</title>
        <authorList>
            <consortium name="US DOE Joint Genome Institute"/>
            <person name="Lucas S."/>
            <person name="Han J."/>
            <person name="Lapidus A."/>
            <person name="Cheng J.-F."/>
            <person name="Goodwin L."/>
            <person name="Pitluck S."/>
            <person name="Peters L."/>
            <person name="Teshima H."/>
            <person name="Detter J.C."/>
            <person name="Han C."/>
            <person name="Tapia R."/>
            <person name="Land M."/>
            <person name="Hauser L."/>
            <person name="Kyrpides N."/>
            <person name="Ivanova N."/>
            <person name="Pagani I."/>
            <person name="Kitzmiller T."/>
            <person name="Lynd L."/>
            <person name="Izquierdo J."/>
            <person name="Woyke T."/>
        </authorList>
    </citation>
    <scope>NUCLEOTIDE SEQUENCE [LARGE SCALE GENOMIC DNA]</scope>
    <source>
        <strain evidence="3">DSM 19732 / NBRC 101661 / EBR45</strain>
    </source>
</reference>
<dbReference type="KEGG" id="ccl:Clocl_3369"/>
<dbReference type="AlphaFoldDB" id="G8LXF0"/>
<gene>
    <name evidence="2" type="ordered locus">Clocl_3369</name>
</gene>
<protein>
    <recommendedName>
        <fullName evidence="1">DUF3887 domain-containing protein</fullName>
    </recommendedName>
</protein>
<dbReference type="Proteomes" id="UP000005435">
    <property type="component" value="Chromosome"/>
</dbReference>
<dbReference type="RefSeq" id="WP_014256400.1">
    <property type="nucleotide sequence ID" value="NC_016627.1"/>
</dbReference>
<feature type="domain" description="DUF3887" evidence="1">
    <location>
        <begin position="44"/>
        <end position="138"/>
    </location>
</feature>
<evidence type="ECO:0000313" key="3">
    <source>
        <dbReference type="Proteomes" id="UP000005435"/>
    </source>
</evidence>
<dbReference type="STRING" id="720554.Clocl_3369"/>
<keyword evidence="3" id="KW-1185">Reference proteome</keyword>
<dbReference type="InterPro" id="IPR024981">
    <property type="entry name" value="DUF3887"/>
</dbReference>
<organism evidence="2 3">
    <name type="scientific">Acetivibrio clariflavus (strain DSM 19732 / NBRC 101661 / EBR45)</name>
    <name type="common">Clostridium clariflavum</name>
    <dbReference type="NCBI Taxonomy" id="720554"/>
    <lineage>
        <taxon>Bacteria</taxon>
        <taxon>Bacillati</taxon>
        <taxon>Bacillota</taxon>
        <taxon>Clostridia</taxon>
        <taxon>Eubacteriales</taxon>
        <taxon>Oscillospiraceae</taxon>
        <taxon>Acetivibrio</taxon>
    </lineage>
</organism>
<name>G8LXF0_ACECE</name>
<dbReference type="Gene3D" id="3.10.450.590">
    <property type="match status" value="1"/>
</dbReference>
<evidence type="ECO:0000313" key="2">
    <source>
        <dbReference type="EMBL" id="AEV69868.1"/>
    </source>
</evidence>
<dbReference type="HOGENOM" id="CLU_143424_0_0_9"/>
<dbReference type="OrthoDB" id="1698687at2"/>
<dbReference type="PROSITE" id="PS51257">
    <property type="entry name" value="PROKAR_LIPOPROTEIN"/>
    <property type="match status" value="1"/>
</dbReference>
<reference evidence="2 3" key="2">
    <citation type="journal article" date="2012" name="Stand. Genomic Sci.">
        <title>Complete Genome Sequence of Clostridium clariflavum DSM 19732.</title>
        <authorList>
            <person name="Izquierdo J.A."/>
            <person name="Goodwin L."/>
            <person name="Davenport K.W."/>
            <person name="Teshima H."/>
            <person name="Bruce D."/>
            <person name="Detter C."/>
            <person name="Tapia R."/>
            <person name="Han S."/>
            <person name="Land M."/>
            <person name="Hauser L."/>
            <person name="Jeffries C.D."/>
            <person name="Han J."/>
            <person name="Pitluck S."/>
            <person name="Nolan M."/>
            <person name="Chen A."/>
            <person name="Huntemann M."/>
            <person name="Mavromatis K."/>
            <person name="Mikhailova N."/>
            <person name="Liolios K."/>
            <person name="Woyke T."/>
            <person name="Lynd L.R."/>
        </authorList>
    </citation>
    <scope>NUCLEOTIDE SEQUENCE [LARGE SCALE GENOMIC DNA]</scope>
    <source>
        <strain evidence="3">DSM 19732 / NBRC 101661 / EBR45</strain>
    </source>
</reference>
<dbReference type="EMBL" id="CP003065">
    <property type="protein sequence ID" value="AEV69868.1"/>
    <property type="molecule type" value="Genomic_DNA"/>
</dbReference>
<accession>G8LXF0</accession>
<dbReference type="eggNOG" id="ENOG5032WQZ">
    <property type="taxonomic scope" value="Bacteria"/>
</dbReference>
<dbReference type="Pfam" id="PF13026">
    <property type="entry name" value="DUF3887"/>
    <property type="match status" value="1"/>
</dbReference>
<proteinExistence type="predicted"/>
<evidence type="ECO:0000259" key="1">
    <source>
        <dbReference type="Pfam" id="PF13026"/>
    </source>
</evidence>